<keyword evidence="1" id="KW-1133">Transmembrane helix</keyword>
<dbReference type="PANTHER" id="PTHR36109:SF2">
    <property type="entry name" value="MEMBRANE PROTEIN"/>
    <property type="match status" value="1"/>
</dbReference>
<dbReference type="Proteomes" id="UP001156831">
    <property type="component" value="Unassembled WGS sequence"/>
</dbReference>
<comment type="caution">
    <text evidence="2">The sequence shown here is derived from an EMBL/GenBank/DDBJ whole genome shotgun (WGS) entry which is preliminary data.</text>
</comment>
<evidence type="ECO:0000313" key="2">
    <source>
        <dbReference type="EMBL" id="MDH5828941.1"/>
    </source>
</evidence>
<accession>A0ABT6JE34</accession>
<feature type="transmembrane region" description="Helical" evidence="1">
    <location>
        <begin position="59"/>
        <end position="81"/>
    </location>
</feature>
<reference evidence="2 3" key="1">
    <citation type="submission" date="2023-04" db="EMBL/GenBank/DDBJ databases">
        <title>Luteimonas sp. M1R5S18.</title>
        <authorList>
            <person name="Sun J.-Q."/>
        </authorList>
    </citation>
    <scope>NUCLEOTIDE SEQUENCE [LARGE SCALE GENOMIC DNA]</scope>
    <source>
        <strain evidence="2 3">M1R5S18</strain>
    </source>
</reference>
<evidence type="ECO:0000256" key="1">
    <source>
        <dbReference type="SAM" id="Phobius"/>
    </source>
</evidence>
<feature type="transmembrane region" description="Helical" evidence="1">
    <location>
        <begin position="87"/>
        <end position="112"/>
    </location>
</feature>
<organism evidence="2 3">
    <name type="scientific">Luteimonas rhizosphaericola</name>
    <dbReference type="NCBI Taxonomy" id="3042024"/>
    <lineage>
        <taxon>Bacteria</taxon>
        <taxon>Pseudomonadati</taxon>
        <taxon>Pseudomonadota</taxon>
        <taxon>Gammaproteobacteria</taxon>
        <taxon>Lysobacterales</taxon>
        <taxon>Lysobacteraceae</taxon>
        <taxon>Luteimonas</taxon>
    </lineage>
</organism>
<proteinExistence type="predicted"/>
<protein>
    <recommendedName>
        <fullName evidence="4">DUF1269 domain-containing protein</fullName>
    </recommendedName>
</protein>
<dbReference type="InterPro" id="IPR052948">
    <property type="entry name" value="Low_temp-induced_all0457"/>
</dbReference>
<dbReference type="EMBL" id="JARXRN010000006">
    <property type="protein sequence ID" value="MDH5828941.1"/>
    <property type="molecule type" value="Genomic_DNA"/>
</dbReference>
<dbReference type="RefSeq" id="WP_280598839.1">
    <property type="nucleotide sequence ID" value="NZ_JARXRN010000006.1"/>
</dbReference>
<keyword evidence="3" id="KW-1185">Reference proteome</keyword>
<keyword evidence="1" id="KW-0472">Membrane</keyword>
<sequence length="167" mass="16941">MSTRRIYSAPDLARAEQAVAAAREVGLDDDCLSLVARSDIEVGAVPDEMKQADTDMLPAAARGAGLGAAAGAVAGLAAMTFPPLGLTLAGALLGGGAAGALVGSWASALAGASIQEPERRKYEAEIEAGRVLVVVDADDDRQAHLRAPFDQLGLVQLEVDGHATPQA</sequence>
<name>A0ABT6JE34_9GAMM</name>
<dbReference type="PANTHER" id="PTHR36109">
    <property type="entry name" value="MEMBRANE PROTEIN-RELATED"/>
    <property type="match status" value="1"/>
</dbReference>
<evidence type="ECO:0000313" key="3">
    <source>
        <dbReference type="Proteomes" id="UP001156831"/>
    </source>
</evidence>
<keyword evidence="1" id="KW-0812">Transmembrane</keyword>
<gene>
    <name evidence="2" type="ORF">QFW80_00180</name>
</gene>
<evidence type="ECO:0008006" key="4">
    <source>
        <dbReference type="Google" id="ProtNLM"/>
    </source>
</evidence>